<organism evidence="1 2">
    <name type="scientific">Thermogutta terrifontis</name>
    <dbReference type="NCBI Taxonomy" id="1331910"/>
    <lineage>
        <taxon>Bacteria</taxon>
        <taxon>Pseudomonadati</taxon>
        <taxon>Planctomycetota</taxon>
        <taxon>Planctomycetia</taxon>
        <taxon>Pirellulales</taxon>
        <taxon>Thermoguttaceae</taxon>
        <taxon>Thermogutta</taxon>
    </lineage>
</organism>
<proteinExistence type="predicted"/>
<reference evidence="1 2" key="1">
    <citation type="journal article" name="Front. Microbiol.">
        <title>Sugar Metabolism of the First Thermophilic Planctomycete Thermogutta terrifontis: Comparative Genomic and Transcriptomic Approaches.</title>
        <authorList>
            <person name="Elcheninov A.G."/>
            <person name="Menzel P."/>
            <person name="Gudbergsdottir S.R."/>
            <person name="Slesarev A.I."/>
            <person name="Kadnikov V.V."/>
            <person name="Krogh A."/>
            <person name="Bonch-Osmolovskaya E.A."/>
            <person name="Peng X."/>
            <person name="Kublanov I.V."/>
        </authorList>
    </citation>
    <scope>NUCLEOTIDE SEQUENCE [LARGE SCALE GENOMIC DNA]</scope>
    <source>
        <strain evidence="1 2">R1</strain>
    </source>
</reference>
<dbReference type="SUPFAM" id="SSF51445">
    <property type="entry name" value="(Trans)glycosidases"/>
    <property type="match status" value="1"/>
</dbReference>
<dbReference type="AlphaFoldDB" id="A0A286REY6"/>
<keyword evidence="2" id="KW-1185">Reference proteome</keyword>
<dbReference type="KEGG" id="ttf:THTE_1900"/>
<dbReference type="InterPro" id="IPR017853">
    <property type="entry name" value="GH"/>
</dbReference>
<gene>
    <name evidence="1" type="ORF">THTE_1900</name>
</gene>
<dbReference type="EMBL" id="CP018477">
    <property type="protein sequence ID" value="ASV74502.1"/>
    <property type="molecule type" value="Genomic_DNA"/>
</dbReference>
<evidence type="ECO:0000313" key="2">
    <source>
        <dbReference type="Proteomes" id="UP000215086"/>
    </source>
</evidence>
<dbReference type="Proteomes" id="UP000215086">
    <property type="component" value="Chromosome"/>
</dbReference>
<dbReference type="Gene3D" id="3.20.20.70">
    <property type="entry name" value="Aldolase class I"/>
    <property type="match status" value="1"/>
</dbReference>
<evidence type="ECO:0000313" key="1">
    <source>
        <dbReference type="EMBL" id="ASV74502.1"/>
    </source>
</evidence>
<protein>
    <submittedName>
        <fullName evidence="1">Uncharacterized protein</fullName>
    </submittedName>
</protein>
<name>A0A286REY6_9BACT</name>
<sequence>MLPVHQGGLLVIVVALWTGLRAPCLSQEIVLENEFVRYVVGPDGRNLSLTDKVGQGEQLITTQTGYIVTYRQAGKTFVPRRCTKNGDTLTVEFENGRVVLEVTSRRHHFTFGIKSVEGDADEIRLLNLLVKPSQLTSSISGIAQDDNFAVAVRSLNLLVLGQVHSVRLTTGQSSGGQPGSSQEPSQAASISAVAYREHGFGGAAVALVGCPTPGLRDALREMLEAEEAIRSPLGGPWASDAPETQGSYVFATVSEENADDWIELARNAGIAEIHMIGWEQTLGHYQPRKNLFPHGIEGLRQVVEKIHAAGLKAGMHTLTGCISPADPWVTPHPDPRLAVDARFTLAAALDENADRIIVQEKPGDLDTVWAYGSRGNVLRIGDELIQYSGLAQEPPYGFTGCKRGAFGTKPQSHAPGSSVDHLFVRYGCFLPDEKSTLVDEIAQAIADVYNTCGFDMIYMDGAEGMPGGWYGISRMREAIFRRLKRPALVEASCWDYHSWAFHSRLGAWDHPNWGLKPFVDWHCRSNEEHRRSTLLPAQLGWWAILGPTQDHDAELPDEFEYLCAKALAYGMPLSFQGIAPGPNPPCARQPEYLKMLAHYERLRLSQQVPQTIRDRLKEEGQDFHLEVRADGSWRFYPVDYMSHKITAAIPESDTWQVTNRYSAQPLRVRIQALYGVEPYEGPRALEILSLKSADELGQAAQAANVTAQFELVQDDVKAGKQSGKFFVRNSGNSPRGAWAKVTKAFEPPINFEDRAALGVWVRGDGSGAVLNLQLSNPLHYWPTCDEHYVHLDFQGWRYFELLLRERDADEFHRYVWPYGSYYAVVYRSPLIRDHVSELNIYLNNVPVQGSTTCLISPVRVMPIVSIKLTRPALELNGRRITFPVPLASGDYLEFDGSGDVRVYDARGTLTQTAQIEGEIPELQNGVNTIHFSCAAETPPQVHHRAKVTVIAFGEPLQP</sequence>
<accession>A0A286REY6</accession>
<dbReference type="InterPro" id="IPR013785">
    <property type="entry name" value="Aldolase_TIM"/>
</dbReference>